<evidence type="ECO:0000313" key="3">
    <source>
        <dbReference type="Proteomes" id="UP000015354"/>
    </source>
</evidence>
<dbReference type="GO" id="GO:0016887">
    <property type="term" value="F:ATP hydrolysis activity"/>
    <property type="evidence" value="ECO:0007669"/>
    <property type="project" value="InterPro"/>
</dbReference>
<dbReference type="AlphaFoldDB" id="S9U475"/>
<gene>
    <name evidence="2" type="ORF">STCU_07497</name>
</gene>
<dbReference type="GO" id="GO:0005524">
    <property type="term" value="F:ATP binding"/>
    <property type="evidence" value="ECO:0007669"/>
    <property type="project" value="InterPro"/>
</dbReference>
<dbReference type="PANTHER" id="PTHR23077:SF117">
    <property type="entry name" value="AAA+ ATPASE DOMAIN-CONTAINING PROTEIN"/>
    <property type="match status" value="1"/>
</dbReference>
<comment type="caution">
    <text evidence="2">The sequence shown here is derived from an EMBL/GenBank/DDBJ whole genome shotgun (WGS) entry which is preliminary data.</text>
</comment>
<organism evidence="2 3">
    <name type="scientific">Strigomonas culicis</name>
    <dbReference type="NCBI Taxonomy" id="28005"/>
    <lineage>
        <taxon>Eukaryota</taxon>
        <taxon>Discoba</taxon>
        <taxon>Euglenozoa</taxon>
        <taxon>Kinetoplastea</taxon>
        <taxon>Metakinetoplastina</taxon>
        <taxon>Trypanosomatida</taxon>
        <taxon>Trypanosomatidae</taxon>
        <taxon>Strigomonadinae</taxon>
        <taxon>Strigomonas</taxon>
    </lineage>
</organism>
<proteinExistence type="predicted"/>
<feature type="domain" description="ATPase AAA-type core" evidence="1">
    <location>
        <begin position="380"/>
        <end position="403"/>
    </location>
</feature>
<dbReference type="Gene3D" id="3.40.50.300">
    <property type="entry name" value="P-loop containing nucleotide triphosphate hydrolases"/>
    <property type="match status" value="1"/>
</dbReference>
<dbReference type="InterPro" id="IPR003959">
    <property type="entry name" value="ATPase_AAA_core"/>
</dbReference>
<name>S9U475_9TRYP</name>
<evidence type="ECO:0000259" key="1">
    <source>
        <dbReference type="Pfam" id="PF00004"/>
    </source>
</evidence>
<dbReference type="Proteomes" id="UP000015354">
    <property type="component" value="Unassembled WGS sequence"/>
</dbReference>
<dbReference type="InterPro" id="IPR027417">
    <property type="entry name" value="P-loop_NTPase"/>
</dbReference>
<dbReference type="EMBL" id="ATMH01007497">
    <property type="protein sequence ID" value="EPY23743.1"/>
    <property type="molecule type" value="Genomic_DNA"/>
</dbReference>
<accession>S9U475</accession>
<dbReference type="InterPro" id="IPR050168">
    <property type="entry name" value="AAA_ATPase_domain"/>
</dbReference>
<dbReference type="SUPFAM" id="SSF52540">
    <property type="entry name" value="P-loop containing nucleoside triphosphate hydrolases"/>
    <property type="match status" value="1"/>
</dbReference>
<protein>
    <recommendedName>
        <fullName evidence="1">ATPase AAA-type core domain-containing protein</fullName>
    </recommendedName>
</protein>
<sequence>MLMQDFSTPELHQVLARESAGGLWWTYTPCHHETAAPGSVTLRLWRPHIRYVAKSIVLRGPRLGTRATPALLKAELAGLSVATGAVVRTSLGSYTVVGMELMEGYKGVTLVGAACRIRLNDGSAPQPNRADHTALPIGLDKEQARLTAVIRFALQTRFTQSFVLVRGPRGCGVTTTVDAALACIGDEAVLVPWSFTFNAVDTSQSCNARVVVVRIHPLEEYFPAVDDGEALLARCKLESDVRILSDARAGGQGHSVVVVGSSHHYGSDCAVSVVEQCFTTHIVLALPDATLRAKLLATVRGGAAHDWAEVAHAMVGLSAAEVLEAARDPTWDRPAAFQKVEWSDIGGLREVKECLYKTLILPYRNPELFERFGLTPTKGMLLYGPPGCAKTTLIKALCSESYFH</sequence>
<evidence type="ECO:0000313" key="2">
    <source>
        <dbReference type="EMBL" id="EPY23743.1"/>
    </source>
</evidence>
<dbReference type="Pfam" id="PF00004">
    <property type="entry name" value="AAA"/>
    <property type="match status" value="1"/>
</dbReference>
<dbReference type="PANTHER" id="PTHR23077">
    <property type="entry name" value="AAA-FAMILY ATPASE"/>
    <property type="match status" value="1"/>
</dbReference>
<reference evidence="2 3" key="1">
    <citation type="journal article" date="2013" name="PLoS ONE">
        <title>Predicting the Proteins of Angomonas deanei, Strigomonas culicis and Their Respective Endosymbionts Reveals New Aspects of the Trypanosomatidae Family.</title>
        <authorList>
            <person name="Motta M.C."/>
            <person name="Martins A.C."/>
            <person name="de Souza S.S."/>
            <person name="Catta-Preta C.M."/>
            <person name="Silva R."/>
            <person name="Klein C.C."/>
            <person name="de Almeida L.G."/>
            <person name="de Lima Cunha O."/>
            <person name="Ciapina L.P."/>
            <person name="Brocchi M."/>
            <person name="Colabardini A.C."/>
            <person name="de Araujo Lima B."/>
            <person name="Machado C.R."/>
            <person name="de Almeida Soares C.M."/>
            <person name="Probst C.M."/>
            <person name="de Menezes C.B."/>
            <person name="Thompson C.E."/>
            <person name="Bartholomeu D.C."/>
            <person name="Gradia D.F."/>
            <person name="Pavoni D.P."/>
            <person name="Grisard E.C."/>
            <person name="Fantinatti-Garboggini F."/>
            <person name="Marchini F.K."/>
            <person name="Rodrigues-Luiz G.F."/>
            <person name="Wagner G."/>
            <person name="Goldman G.H."/>
            <person name="Fietto J.L."/>
            <person name="Elias M.C."/>
            <person name="Goldman M.H."/>
            <person name="Sagot M.F."/>
            <person name="Pereira M."/>
            <person name="Stoco P.H."/>
            <person name="de Mendonca-Neto R.P."/>
            <person name="Teixeira S.M."/>
            <person name="Maciel T.E."/>
            <person name="de Oliveira Mendes T.A."/>
            <person name="Urmenyi T.P."/>
            <person name="de Souza W."/>
            <person name="Schenkman S."/>
            <person name="de Vasconcelos A.T."/>
        </authorList>
    </citation>
    <scope>NUCLEOTIDE SEQUENCE [LARGE SCALE GENOMIC DNA]</scope>
</reference>
<dbReference type="OrthoDB" id="5421at2759"/>
<keyword evidence="3" id="KW-1185">Reference proteome</keyword>